<dbReference type="PROSITE" id="PS01359">
    <property type="entry name" value="ZF_PHD_1"/>
    <property type="match status" value="1"/>
</dbReference>
<evidence type="ECO:0008006" key="14">
    <source>
        <dbReference type="Google" id="ProtNLM"/>
    </source>
</evidence>
<dbReference type="GO" id="GO:0007508">
    <property type="term" value="P:larval heart development"/>
    <property type="evidence" value="ECO:0007669"/>
    <property type="project" value="TreeGrafter"/>
</dbReference>
<evidence type="ECO:0000256" key="5">
    <source>
        <dbReference type="ARBA" id="ARBA00023157"/>
    </source>
</evidence>
<evidence type="ECO:0000256" key="3">
    <source>
        <dbReference type="ARBA" id="ARBA00022771"/>
    </source>
</evidence>
<name>A0A8S3TTI2_MYTED</name>
<evidence type="ECO:0000313" key="13">
    <source>
        <dbReference type="Proteomes" id="UP000683360"/>
    </source>
</evidence>
<dbReference type="InterPro" id="IPR016187">
    <property type="entry name" value="CTDL_fold"/>
</dbReference>
<dbReference type="InterPro" id="IPR001965">
    <property type="entry name" value="Znf_PHD"/>
</dbReference>
<evidence type="ECO:0000256" key="4">
    <source>
        <dbReference type="ARBA" id="ARBA00022833"/>
    </source>
</evidence>
<keyword evidence="4" id="KW-0862">Zinc</keyword>
<dbReference type="InterPro" id="IPR019787">
    <property type="entry name" value="Znf_PHD-finger"/>
</dbReference>
<proteinExistence type="predicted"/>
<dbReference type="AlphaFoldDB" id="A0A8S3TTI2"/>
<dbReference type="Pfam" id="PF00628">
    <property type="entry name" value="PHD"/>
    <property type="match status" value="1"/>
</dbReference>
<dbReference type="GO" id="GO:0031012">
    <property type="term" value="C:extracellular matrix"/>
    <property type="evidence" value="ECO:0007669"/>
    <property type="project" value="TreeGrafter"/>
</dbReference>
<dbReference type="EMBL" id="CAJPWZ010002196">
    <property type="protein sequence ID" value="CAG2232998.1"/>
    <property type="molecule type" value="Genomic_DNA"/>
</dbReference>
<dbReference type="GO" id="GO:0061343">
    <property type="term" value="P:cell adhesion involved in heart morphogenesis"/>
    <property type="evidence" value="ECO:0007669"/>
    <property type="project" value="TreeGrafter"/>
</dbReference>
<dbReference type="InterPro" id="IPR011011">
    <property type="entry name" value="Znf_FYVE_PHD"/>
</dbReference>
<keyword evidence="2 9" id="KW-0732">Signal</keyword>
<evidence type="ECO:0000256" key="7">
    <source>
        <dbReference type="PROSITE-ProRule" id="PRU00302"/>
    </source>
</evidence>
<keyword evidence="1" id="KW-0479">Metal-binding</keyword>
<dbReference type="InterPro" id="IPR016186">
    <property type="entry name" value="C-type_lectin-like/link_sf"/>
</dbReference>
<dbReference type="Gene3D" id="3.30.40.10">
    <property type="entry name" value="Zinc/RING finger domain, C3HC4 (zinc finger)"/>
    <property type="match status" value="1"/>
</dbReference>
<feature type="domain" description="PHD-type" evidence="10">
    <location>
        <begin position="37"/>
        <end position="94"/>
    </location>
</feature>
<feature type="chain" id="PRO_5035875257" description="PHD-type domain-containing protein" evidence="9">
    <location>
        <begin position="27"/>
        <end position="595"/>
    </location>
</feature>
<dbReference type="PROSITE" id="PS50016">
    <property type="entry name" value="ZF_PHD_2"/>
    <property type="match status" value="1"/>
</dbReference>
<protein>
    <recommendedName>
        <fullName evidence="14">PHD-type domain-containing protein</fullName>
    </recommendedName>
</protein>
<evidence type="ECO:0000256" key="8">
    <source>
        <dbReference type="SAM" id="MobiDB-lite"/>
    </source>
</evidence>
<dbReference type="CDD" id="cd00037">
    <property type="entry name" value="CLECT"/>
    <property type="match status" value="1"/>
</dbReference>
<dbReference type="SUPFAM" id="SSF57535">
    <property type="entry name" value="Complement control module/SCR domain"/>
    <property type="match status" value="1"/>
</dbReference>
<comment type="caution">
    <text evidence="7">Lacks conserved residue(s) required for the propagation of feature annotation.</text>
</comment>
<keyword evidence="3 6" id="KW-0863">Zinc-finger</keyword>
<dbReference type="OrthoDB" id="6157682at2759"/>
<dbReference type="Gene3D" id="3.10.100.10">
    <property type="entry name" value="Mannose-Binding Protein A, subunit A"/>
    <property type="match status" value="1"/>
</dbReference>
<evidence type="ECO:0000256" key="9">
    <source>
        <dbReference type="SAM" id="SignalP"/>
    </source>
</evidence>
<evidence type="ECO:0000256" key="2">
    <source>
        <dbReference type="ARBA" id="ARBA00022729"/>
    </source>
</evidence>
<organism evidence="12 13">
    <name type="scientific">Mytilus edulis</name>
    <name type="common">Blue mussel</name>
    <dbReference type="NCBI Taxonomy" id="6550"/>
    <lineage>
        <taxon>Eukaryota</taxon>
        <taxon>Metazoa</taxon>
        <taxon>Spiralia</taxon>
        <taxon>Lophotrochozoa</taxon>
        <taxon>Mollusca</taxon>
        <taxon>Bivalvia</taxon>
        <taxon>Autobranchia</taxon>
        <taxon>Pteriomorphia</taxon>
        <taxon>Mytilida</taxon>
        <taxon>Mytiloidea</taxon>
        <taxon>Mytilidae</taxon>
        <taxon>Mytilinae</taxon>
        <taxon>Mytilus</taxon>
    </lineage>
</organism>
<keyword evidence="13" id="KW-1185">Reference proteome</keyword>
<dbReference type="SUPFAM" id="SSF56436">
    <property type="entry name" value="C-type lectin-like"/>
    <property type="match status" value="1"/>
</dbReference>
<evidence type="ECO:0000259" key="11">
    <source>
        <dbReference type="PROSITE" id="PS50923"/>
    </source>
</evidence>
<dbReference type="Proteomes" id="UP000683360">
    <property type="component" value="Unassembled WGS sequence"/>
</dbReference>
<dbReference type="PANTHER" id="PTHR33395">
    <property type="entry name" value="TRANSCRIPTASE, PUTATIVE-RELATED-RELATED"/>
    <property type="match status" value="1"/>
</dbReference>
<dbReference type="InterPro" id="IPR019786">
    <property type="entry name" value="Zinc_finger_PHD-type_CS"/>
</dbReference>
<feature type="domain" description="Sushi" evidence="11">
    <location>
        <begin position="459"/>
        <end position="522"/>
    </location>
</feature>
<reference evidence="12" key="1">
    <citation type="submission" date="2021-03" db="EMBL/GenBank/DDBJ databases">
        <authorList>
            <person name="Bekaert M."/>
        </authorList>
    </citation>
    <scope>NUCLEOTIDE SEQUENCE</scope>
</reference>
<dbReference type="InterPro" id="IPR035976">
    <property type="entry name" value="Sushi/SCR/CCP_sf"/>
</dbReference>
<accession>A0A8S3TTI2</accession>
<dbReference type="InterPro" id="IPR013083">
    <property type="entry name" value="Znf_RING/FYVE/PHD"/>
</dbReference>
<feature type="signal peptide" evidence="9">
    <location>
        <begin position="1"/>
        <end position="26"/>
    </location>
</feature>
<evidence type="ECO:0000256" key="6">
    <source>
        <dbReference type="PROSITE-ProRule" id="PRU00146"/>
    </source>
</evidence>
<dbReference type="Gene3D" id="2.10.70.10">
    <property type="entry name" value="Complement Module, domain 1"/>
    <property type="match status" value="1"/>
</dbReference>
<comment type="caution">
    <text evidence="12">The sequence shown here is derived from an EMBL/GenBank/DDBJ whole genome shotgun (WGS) entry which is preliminary data.</text>
</comment>
<dbReference type="GO" id="GO:0008270">
    <property type="term" value="F:zinc ion binding"/>
    <property type="evidence" value="ECO:0007669"/>
    <property type="project" value="UniProtKB-KW"/>
</dbReference>
<dbReference type="Pfam" id="PF00084">
    <property type="entry name" value="Sushi"/>
    <property type="match status" value="1"/>
</dbReference>
<evidence type="ECO:0000313" key="12">
    <source>
        <dbReference type="EMBL" id="CAG2232998.1"/>
    </source>
</evidence>
<sequence length="595" mass="68231">MYHGKLFKQSCYLAYLSLLLIITSNDIDLNPGPETTIFPCGTCDEPVTWAEKGIMCDTCNQWYHVSCQSMSSRTYNILAEDSAIAWDCLICDCPNYSSVCFDLVLSTSNSFSILSDTSLKSPLPLDCIKPIHASTPERKNQRYRPKTKTIPIEMLTVNFQSIKSKQRQVKNLEWSQSELGINLERASTTKNAFIVVGCDFNLPGWNWLTRTLKPESTCQNKNHYKFGDILDDNGFVQLVEEQSRGPNTLDLVITNNPSRFTRTKIIAGLSEHDVVFSEIDTKPISRKQKPRKITLHRKGNWETIKKEMNDIHQKIKELAANGSSTEKIWLIFKTDVNQSVTNHIPKKTAKQKDSLHWLTPSVHKLMKRRERLYKKHKKSTDPSIRSKLKKTKRMVQRELRRSYWNYIENIVTHKEENNQYSSMKRFWTYIKHQKTERNGVAPPCSEVKSKRCHKTPTVVECPDPLTRTCGKNWNITVITKDKFVGATGILNCSAGYSLSGNSSITCLQSGVWSPITAAICVPDDLLRTYVYDFRGSTYTFVFKTKTYIQAKDYCLSMCGTLVEINNKEENQFIYSVIQERCAVLICLQKMCTIEA</sequence>
<dbReference type="InterPro" id="IPR000436">
    <property type="entry name" value="Sushi_SCR_CCP_dom"/>
</dbReference>
<evidence type="ECO:0000256" key="1">
    <source>
        <dbReference type="ARBA" id="ARBA00022723"/>
    </source>
</evidence>
<evidence type="ECO:0000259" key="10">
    <source>
        <dbReference type="PROSITE" id="PS50016"/>
    </source>
</evidence>
<dbReference type="SMART" id="SM00249">
    <property type="entry name" value="PHD"/>
    <property type="match status" value="1"/>
</dbReference>
<keyword evidence="5" id="KW-1015">Disulfide bond</keyword>
<dbReference type="PROSITE" id="PS50923">
    <property type="entry name" value="SUSHI"/>
    <property type="match status" value="1"/>
</dbReference>
<dbReference type="PANTHER" id="PTHR33395:SF22">
    <property type="entry name" value="REVERSE TRANSCRIPTASE DOMAIN-CONTAINING PROTEIN"/>
    <property type="match status" value="1"/>
</dbReference>
<dbReference type="CDD" id="cd00033">
    <property type="entry name" value="CCP"/>
    <property type="match status" value="1"/>
</dbReference>
<keyword evidence="7" id="KW-0768">Sushi</keyword>
<dbReference type="SUPFAM" id="SSF57903">
    <property type="entry name" value="FYVE/PHD zinc finger"/>
    <property type="match status" value="1"/>
</dbReference>
<gene>
    <name evidence="12" type="ORF">MEDL_45706</name>
</gene>
<feature type="region of interest" description="Disordered" evidence="8">
    <location>
        <begin position="373"/>
        <end position="392"/>
    </location>
</feature>